<dbReference type="SUPFAM" id="SSF49899">
    <property type="entry name" value="Concanavalin A-like lectins/glucanases"/>
    <property type="match status" value="1"/>
</dbReference>
<dbReference type="InterPro" id="IPR013320">
    <property type="entry name" value="ConA-like_dom_sf"/>
</dbReference>
<accession>A0ABD1J507</accession>
<dbReference type="AlphaFoldDB" id="A0ABD1J507"/>
<dbReference type="SMART" id="SM00908">
    <property type="entry name" value="Gal-bind_lectin"/>
    <property type="match status" value="1"/>
</dbReference>
<keyword evidence="1 2" id="KW-0430">Lectin</keyword>
<evidence type="ECO:0000313" key="4">
    <source>
        <dbReference type="EMBL" id="KAL2082184.1"/>
    </source>
</evidence>
<dbReference type="Proteomes" id="UP001591681">
    <property type="component" value="Unassembled WGS sequence"/>
</dbReference>
<evidence type="ECO:0000256" key="1">
    <source>
        <dbReference type="ARBA" id="ARBA00022734"/>
    </source>
</evidence>
<dbReference type="InterPro" id="IPR001079">
    <property type="entry name" value="Galectin_CRD"/>
</dbReference>
<dbReference type="SMART" id="SM00276">
    <property type="entry name" value="GLECT"/>
    <property type="match status" value="1"/>
</dbReference>
<dbReference type="Pfam" id="PF00337">
    <property type="entry name" value="Gal-bind_lectin"/>
    <property type="match status" value="1"/>
</dbReference>
<gene>
    <name evidence="4" type="ORF">ACEWY4_022002</name>
</gene>
<dbReference type="GO" id="GO:0030246">
    <property type="term" value="F:carbohydrate binding"/>
    <property type="evidence" value="ECO:0007669"/>
    <property type="project" value="UniProtKB-UniRule"/>
</dbReference>
<protein>
    <recommendedName>
        <fullName evidence="2">Galectin</fullName>
    </recommendedName>
</protein>
<feature type="domain" description="Galectin" evidence="3">
    <location>
        <begin position="1"/>
        <end position="121"/>
    </location>
</feature>
<name>A0ABD1J507_9TELE</name>
<keyword evidence="5" id="KW-1185">Reference proteome</keyword>
<organism evidence="4 5">
    <name type="scientific">Coilia grayii</name>
    <name type="common">Gray's grenadier anchovy</name>
    <dbReference type="NCBI Taxonomy" id="363190"/>
    <lineage>
        <taxon>Eukaryota</taxon>
        <taxon>Metazoa</taxon>
        <taxon>Chordata</taxon>
        <taxon>Craniata</taxon>
        <taxon>Vertebrata</taxon>
        <taxon>Euteleostomi</taxon>
        <taxon>Actinopterygii</taxon>
        <taxon>Neopterygii</taxon>
        <taxon>Teleostei</taxon>
        <taxon>Clupei</taxon>
        <taxon>Clupeiformes</taxon>
        <taxon>Clupeoidei</taxon>
        <taxon>Engraulidae</taxon>
        <taxon>Coilinae</taxon>
        <taxon>Coilia</taxon>
    </lineage>
</organism>
<comment type="caution">
    <text evidence="4">The sequence shown here is derived from an EMBL/GenBank/DDBJ whole genome shotgun (WGS) entry which is preliminary data.</text>
</comment>
<evidence type="ECO:0000313" key="5">
    <source>
        <dbReference type="Proteomes" id="UP001591681"/>
    </source>
</evidence>
<dbReference type="PROSITE" id="PS51304">
    <property type="entry name" value="GALECTIN"/>
    <property type="match status" value="1"/>
</dbReference>
<dbReference type="Gene3D" id="2.60.120.200">
    <property type="match status" value="1"/>
</dbReference>
<proteinExistence type="predicted"/>
<evidence type="ECO:0000259" key="3">
    <source>
        <dbReference type="PROSITE" id="PS51304"/>
    </source>
</evidence>
<dbReference type="EMBL" id="JBHFQA010000019">
    <property type="protein sequence ID" value="KAL2082184.1"/>
    <property type="molecule type" value="Genomic_DNA"/>
</dbReference>
<reference evidence="4 5" key="1">
    <citation type="submission" date="2024-09" db="EMBL/GenBank/DDBJ databases">
        <title>A chromosome-level genome assembly of Gray's grenadier anchovy, Coilia grayii.</title>
        <authorList>
            <person name="Fu Z."/>
        </authorList>
    </citation>
    <scope>NUCLEOTIDE SEQUENCE [LARGE SCALE GENOMIC DNA]</scope>
    <source>
        <strain evidence="4">G4</strain>
        <tissue evidence="4">Muscle</tissue>
    </source>
</reference>
<evidence type="ECO:0000256" key="2">
    <source>
        <dbReference type="RuleBase" id="RU102079"/>
    </source>
</evidence>
<sequence length="129" mass="14499">MAPKDALQVSGIIPHNAKLIQVALGSDWYNLSMFMEVRFEEEVVVANTRKDGRWGKEIQEANPYKLGGKFEVTVDFTGPKFIITMGTDGSNNIQLPNCQKTRRTEKIFVRHDLQLTLFSVTPGDKKAQG</sequence>